<dbReference type="PANTHER" id="PTHR33223">
    <property type="entry name" value="CCHC-TYPE DOMAIN-CONTAINING PROTEIN"/>
    <property type="match status" value="1"/>
</dbReference>
<feature type="domain" description="Retrotransposon gag" evidence="1">
    <location>
        <begin position="114"/>
        <end position="153"/>
    </location>
</feature>
<dbReference type="Pfam" id="PF03732">
    <property type="entry name" value="Retrotrans_gag"/>
    <property type="match status" value="1"/>
</dbReference>
<sequence>MSTYFGYVNSAYSASASDYDSPSACYSDCNSYSADFYAENNMAHPSTFESALWEPFPPTKDDVHYVLNTRLIHLLPKFHGFAGECPHQHLEDFHIMCSSMKPPHVQDDDMFLKAFPQSLQGVARDWLYCLPSGCITSWEDLKRLFLDEFFPAQYGYNNDSGWNDTSLGWYDAPQQYQEPPLQNTCMPPPVQEL</sequence>
<evidence type="ECO:0000259" key="1">
    <source>
        <dbReference type="Pfam" id="PF03732"/>
    </source>
</evidence>
<accession>A0A0L9UEP0</accession>
<organism evidence="2 3">
    <name type="scientific">Phaseolus angularis</name>
    <name type="common">Azuki bean</name>
    <name type="synonym">Vigna angularis</name>
    <dbReference type="NCBI Taxonomy" id="3914"/>
    <lineage>
        <taxon>Eukaryota</taxon>
        <taxon>Viridiplantae</taxon>
        <taxon>Streptophyta</taxon>
        <taxon>Embryophyta</taxon>
        <taxon>Tracheophyta</taxon>
        <taxon>Spermatophyta</taxon>
        <taxon>Magnoliopsida</taxon>
        <taxon>eudicotyledons</taxon>
        <taxon>Gunneridae</taxon>
        <taxon>Pentapetalae</taxon>
        <taxon>rosids</taxon>
        <taxon>fabids</taxon>
        <taxon>Fabales</taxon>
        <taxon>Fabaceae</taxon>
        <taxon>Papilionoideae</taxon>
        <taxon>50 kb inversion clade</taxon>
        <taxon>NPAAA clade</taxon>
        <taxon>indigoferoid/millettioid clade</taxon>
        <taxon>Phaseoleae</taxon>
        <taxon>Vigna</taxon>
    </lineage>
</organism>
<protein>
    <recommendedName>
        <fullName evidence="1">Retrotransposon gag domain-containing protein</fullName>
    </recommendedName>
</protein>
<evidence type="ECO:0000313" key="3">
    <source>
        <dbReference type="Proteomes" id="UP000053144"/>
    </source>
</evidence>
<reference evidence="3" key="1">
    <citation type="journal article" date="2015" name="Proc. Natl. Acad. Sci. U.S.A.">
        <title>Genome sequencing of adzuki bean (Vigna angularis) provides insight into high starch and low fat accumulation and domestication.</title>
        <authorList>
            <person name="Yang K."/>
            <person name="Tian Z."/>
            <person name="Chen C."/>
            <person name="Luo L."/>
            <person name="Zhao B."/>
            <person name="Wang Z."/>
            <person name="Yu L."/>
            <person name="Li Y."/>
            <person name="Sun Y."/>
            <person name="Li W."/>
            <person name="Chen Y."/>
            <person name="Li Y."/>
            <person name="Zhang Y."/>
            <person name="Ai D."/>
            <person name="Zhao J."/>
            <person name="Shang C."/>
            <person name="Ma Y."/>
            <person name="Wu B."/>
            <person name="Wang M."/>
            <person name="Gao L."/>
            <person name="Sun D."/>
            <person name="Zhang P."/>
            <person name="Guo F."/>
            <person name="Wang W."/>
            <person name="Li Y."/>
            <person name="Wang J."/>
            <person name="Varshney R.K."/>
            <person name="Wang J."/>
            <person name="Ling H.Q."/>
            <person name="Wan P."/>
        </authorList>
    </citation>
    <scope>NUCLEOTIDE SEQUENCE</scope>
    <source>
        <strain evidence="3">cv. Jingnong 6</strain>
    </source>
</reference>
<evidence type="ECO:0000313" key="2">
    <source>
        <dbReference type="EMBL" id="KOM41186.1"/>
    </source>
</evidence>
<proteinExistence type="predicted"/>
<name>A0A0L9UEP0_PHAAN</name>
<dbReference type="EMBL" id="CM003374">
    <property type="protein sequence ID" value="KOM41186.1"/>
    <property type="molecule type" value="Genomic_DNA"/>
</dbReference>
<dbReference type="Gramene" id="KOM41186">
    <property type="protein sequence ID" value="KOM41186"/>
    <property type="gene ID" value="LR48_Vigan04g138400"/>
</dbReference>
<dbReference type="AlphaFoldDB" id="A0A0L9UEP0"/>
<gene>
    <name evidence="2" type="ORF">LR48_Vigan04g138400</name>
</gene>
<dbReference type="InterPro" id="IPR005162">
    <property type="entry name" value="Retrotrans_gag_dom"/>
</dbReference>
<dbReference type="PANTHER" id="PTHR33223:SF3">
    <property type="match status" value="1"/>
</dbReference>
<dbReference type="Proteomes" id="UP000053144">
    <property type="component" value="Chromosome 4"/>
</dbReference>